<keyword evidence="1" id="KW-0472">Membrane</keyword>
<dbReference type="Pfam" id="PF00990">
    <property type="entry name" value="GGDEF"/>
    <property type="match status" value="1"/>
</dbReference>
<dbReference type="GO" id="GO:0052621">
    <property type="term" value="F:diguanylate cyclase activity"/>
    <property type="evidence" value="ECO:0007669"/>
    <property type="project" value="TreeGrafter"/>
</dbReference>
<evidence type="ECO:0000313" key="4">
    <source>
        <dbReference type="Proteomes" id="UP000466848"/>
    </source>
</evidence>
<accession>A0A858BT33</accession>
<dbReference type="AlphaFoldDB" id="A0A858BT33"/>
<keyword evidence="4" id="KW-1185">Reference proteome</keyword>
<feature type="transmembrane region" description="Helical" evidence="1">
    <location>
        <begin position="77"/>
        <end position="97"/>
    </location>
</feature>
<feature type="transmembrane region" description="Helical" evidence="1">
    <location>
        <begin position="152"/>
        <end position="174"/>
    </location>
</feature>
<dbReference type="Proteomes" id="UP000466848">
    <property type="component" value="Chromosome"/>
</dbReference>
<dbReference type="KEGG" id="abut:Ami103574_03945"/>
<feature type="transmembrane region" description="Helical" evidence="1">
    <location>
        <begin position="46"/>
        <end position="65"/>
    </location>
</feature>
<organism evidence="3 4">
    <name type="scientific">Aminipila butyrica</name>
    <dbReference type="NCBI Taxonomy" id="433296"/>
    <lineage>
        <taxon>Bacteria</taxon>
        <taxon>Bacillati</taxon>
        <taxon>Bacillota</taxon>
        <taxon>Clostridia</taxon>
        <taxon>Peptostreptococcales</taxon>
        <taxon>Anaerovoracaceae</taxon>
        <taxon>Aminipila</taxon>
    </lineage>
</organism>
<feature type="transmembrane region" description="Helical" evidence="1">
    <location>
        <begin position="21"/>
        <end position="40"/>
    </location>
</feature>
<dbReference type="SMART" id="SM00267">
    <property type="entry name" value="GGDEF"/>
    <property type="match status" value="1"/>
</dbReference>
<dbReference type="InterPro" id="IPR050469">
    <property type="entry name" value="Diguanylate_Cyclase"/>
</dbReference>
<dbReference type="EMBL" id="CP048649">
    <property type="protein sequence ID" value="QIB68522.1"/>
    <property type="molecule type" value="Genomic_DNA"/>
</dbReference>
<dbReference type="InterPro" id="IPR029787">
    <property type="entry name" value="Nucleotide_cyclase"/>
</dbReference>
<dbReference type="PANTHER" id="PTHR45138">
    <property type="entry name" value="REGULATORY COMPONENTS OF SENSORY TRANSDUCTION SYSTEM"/>
    <property type="match status" value="1"/>
</dbReference>
<feature type="domain" description="GGDEF" evidence="2">
    <location>
        <begin position="218"/>
        <end position="354"/>
    </location>
</feature>
<feature type="transmembrane region" description="Helical" evidence="1">
    <location>
        <begin position="129"/>
        <end position="146"/>
    </location>
</feature>
<name>A0A858BT33_9FIRM</name>
<sequence>MISKHAILRNLQEISCINNQILRQLSFIAAAIWACLTALSINSGDFLLFCFYGLSTLVSAVFYCLSKWFIPKRLNLVLPLIYTYLCYCLAAAAYLGIFIPPRAVSVTFICLILIAPMVILDLRWRVNTIMVAMSVMFCALSVFYQPPAFAHVDLVNCTAFCIIGLFIGQFMTSIRINNIEMNRKLTKQRDTDILTTLSNRRKLSDTLKTSEDSYGLFSLNAVIMIDIDHFKKYNDDYGHQKGDAVLKELGKSFSSFFKPYGLDIFRYGGEEFIALGQDYGYEELRAICGELLETIQSLQIPFAESPLGIITVSIGFAEAKACQASNYKALIDMADQALYKAKEQGRNRVEGYLGLNQ</sequence>
<dbReference type="GO" id="GO:1902201">
    <property type="term" value="P:negative regulation of bacterial-type flagellum-dependent cell motility"/>
    <property type="evidence" value="ECO:0007669"/>
    <property type="project" value="TreeGrafter"/>
</dbReference>
<evidence type="ECO:0000259" key="2">
    <source>
        <dbReference type="PROSITE" id="PS50887"/>
    </source>
</evidence>
<dbReference type="CDD" id="cd01949">
    <property type="entry name" value="GGDEF"/>
    <property type="match status" value="1"/>
</dbReference>
<reference evidence="3 4" key="1">
    <citation type="submission" date="2020-02" db="EMBL/GenBank/DDBJ databases">
        <authorList>
            <person name="Kim Y.B."/>
            <person name="Roh S.W."/>
        </authorList>
    </citation>
    <scope>NUCLEOTIDE SEQUENCE [LARGE SCALE GENOMIC DNA]</scope>
    <source>
        <strain evidence="3 4">DSM 103574</strain>
    </source>
</reference>
<dbReference type="FunFam" id="3.30.70.270:FF:000001">
    <property type="entry name" value="Diguanylate cyclase domain protein"/>
    <property type="match status" value="1"/>
</dbReference>
<keyword evidence="1" id="KW-1133">Transmembrane helix</keyword>
<keyword evidence="1" id="KW-0812">Transmembrane</keyword>
<evidence type="ECO:0000313" key="3">
    <source>
        <dbReference type="EMBL" id="QIB68522.1"/>
    </source>
</evidence>
<dbReference type="PANTHER" id="PTHR45138:SF9">
    <property type="entry name" value="DIGUANYLATE CYCLASE DGCM-RELATED"/>
    <property type="match status" value="1"/>
</dbReference>
<evidence type="ECO:0000256" key="1">
    <source>
        <dbReference type="SAM" id="Phobius"/>
    </source>
</evidence>
<dbReference type="InterPro" id="IPR000160">
    <property type="entry name" value="GGDEF_dom"/>
</dbReference>
<dbReference type="RefSeq" id="WP_163065385.1">
    <property type="nucleotide sequence ID" value="NZ_CP048649.1"/>
</dbReference>
<dbReference type="InterPro" id="IPR043128">
    <property type="entry name" value="Rev_trsase/Diguanyl_cyclase"/>
</dbReference>
<protein>
    <submittedName>
        <fullName evidence="3">GGDEF domain-containing protein</fullName>
    </submittedName>
</protein>
<dbReference type="NCBIfam" id="TIGR00254">
    <property type="entry name" value="GGDEF"/>
    <property type="match status" value="1"/>
</dbReference>
<feature type="transmembrane region" description="Helical" evidence="1">
    <location>
        <begin position="103"/>
        <end position="122"/>
    </location>
</feature>
<dbReference type="Gene3D" id="3.30.70.270">
    <property type="match status" value="1"/>
</dbReference>
<gene>
    <name evidence="3" type="ORF">Ami103574_03945</name>
</gene>
<dbReference type="PROSITE" id="PS50887">
    <property type="entry name" value="GGDEF"/>
    <property type="match status" value="1"/>
</dbReference>
<dbReference type="GO" id="GO:0043709">
    <property type="term" value="P:cell adhesion involved in single-species biofilm formation"/>
    <property type="evidence" value="ECO:0007669"/>
    <property type="project" value="TreeGrafter"/>
</dbReference>
<proteinExistence type="predicted"/>
<dbReference type="GO" id="GO:0005886">
    <property type="term" value="C:plasma membrane"/>
    <property type="evidence" value="ECO:0007669"/>
    <property type="project" value="TreeGrafter"/>
</dbReference>
<dbReference type="SUPFAM" id="SSF55073">
    <property type="entry name" value="Nucleotide cyclase"/>
    <property type="match status" value="1"/>
</dbReference>